<accession>A0ABD0YHJ7</accession>
<evidence type="ECO:0000313" key="1">
    <source>
        <dbReference type="EMBL" id="KAL1117868.1"/>
    </source>
</evidence>
<comment type="caution">
    <text evidence="1">The sequence shown here is derived from an EMBL/GenBank/DDBJ whole genome shotgun (WGS) entry which is preliminary data.</text>
</comment>
<dbReference type="PANTHER" id="PTHR13192">
    <property type="entry name" value="MY011 PROTEIN"/>
    <property type="match status" value="1"/>
</dbReference>
<dbReference type="Proteomes" id="UP001558652">
    <property type="component" value="Unassembled WGS sequence"/>
</dbReference>
<sequence length="183" mass="20854">MPSNKLTSVDNWELFPHQSFRFYLPGKIGLGWHDTVSLSLMPTTMGESDGTEMECSVQDCPILLRKGVSELFPETDPDKSPMTIVTLSQKAQQEDQDLEKLTKEFTLVAQETCYKLKLAGYWADFINPFSGLPFFSPFKGNKLYKTDVRRQCRQFNILLTGSCRIISDKEAEKFSGKNCIFEV</sequence>
<proteinExistence type="predicted"/>
<evidence type="ECO:0000313" key="2">
    <source>
        <dbReference type="Proteomes" id="UP001558652"/>
    </source>
</evidence>
<dbReference type="AlphaFoldDB" id="A0ABD0YHJ7"/>
<protein>
    <submittedName>
        <fullName evidence="1">Uncharacterized protein</fullName>
    </submittedName>
</protein>
<gene>
    <name evidence="1" type="ORF">AAG570_004181</name>
</gene>
<dbReference type="EMBL" id="JBFDAA010000015">
    <property type="protein sequence ID" value="KAL1117868.1"/>
    <property type="molecule type" value="Genomic_DNA"/>
</dbReference>
<keyword evidence="2" id="KW-1185">Reference proteome</keyword>
<dbReference type="PANTHER" id="PTHR13192:SF3">
    <property type="entry name" value="COBALAMIN TRAFFICKING PROTEIN CBLD"/>
    <property type="match status" value="1"/>
</dbReference>
<dbReference type="InterPro" id="IPR019362">
    <property type="entry name" value="MMADHC"/>
</dbReference>
<name>A0ABD0YHJ7_9HEMI</name>
<organism evidence="1 2">
    <name type="scientific">Ranatra chinensis</name>
    <dbReference type="NCBI Taxonomy" id="642074"/>
    <lineage>
        <taxon>Eukaryota</taxon>
        <taxon>Metazoa</taxon>
        <taxon>Ecdysozoa</taxon>
        <taxon>Arthropoda</taxon>
        <taxon>Hexapoda</taxon>
        <taxon>Insecta</taxon>
        <taxon>Pterygota</taxon>
        <taxon>Neoptera</taxon>
        <taxon>Paraneoptera</taxon>
        <taxon>Hemiptera</taxon>
        <taxon>Heteroptera</taxon>
        <taxon>Panheteroptera</taxon>
        <taxon>Nepomorpha</taxon>
        <taxon>Nepidae</taxon>
        <taxon>Ranatrinae</taxon>
        <taxon>Ranatra</taxon>
    </lineage>
</organism>
<reference evidence="1 2" key="1">
    <citation type="submission" date="2024-07" db="EMBL/GenBank/DDBJ databases">
        <title>Chromosome-level genome assembly of the water stick insect Ranatra chinensis (Heteroptera: Nepidae).</title>
        <authorList>
            <person name="Liu X."/>
        </authorList>
    </citation>
    <scope>NUCLEOTIDE SEQUENCE [LARGE SCALE GENOMIC DNA]</scope>
    <source>
        <strain evidence="1">Cailab_2021Rc</strain>
        <tissue evidence="1">Muscle</tissue>
    </source>
</reference>
<dbReference type="Pfam" id="PF10229">
    <property type="entry name" value="MMADHC"/>
    <property type="match status" value="1"/>
</dbReference>